<dbReference type="RefSeq" id="WP_126309304.1">
    <property type="nucleotide sequence ID" value="NZ_AP018449.1"/>
</dbReference>
<organism evidence="2 3">
    <name type="scientific">Methylomusa anaerophila</name>
    <dbReference type="NCBI Taxonomy" id="1930071"/>
    <lineage>
        <taxon>Bacteria</taxon>
        <taxon>Bacillati</taxon>
        <taxon>Bacillota</taxon>
        <taxon>Negativicutes</taxon>
        <taxon>Selenomonadales</taxon>
        <taxon>Sporomusaceae</taxon>
        <taxon>Methylomusa</taxon>
    </lineage>
</organism>
<protein>
    <recommendedName>
        <fullName evidence="1">DUF6329 domain-containing protein</fullName>
    </recommendedName>
</protein>
<evidence type="ECO:0000313" key="2">
    <source>
        <dbReference type="EMBL" id="BBB92432.1"/>
    </source>
</evidence>
<dbReference type="OrthoDB" id="2166284at2"/>
<dbReference type="InterPro" id="IPR046292">
    <property type="entry name" value="DUF6329"/>
</dbReference>
<reference evidence="2 3" key="1">
    <citation type="journal article" date="2018" name="Int. J. Syst. Evol. Microbiol.">
        <title>Methylomusa anaerophila gen. nov., sp. nov., an anaerobic methanol-utilizing bacterium isolated from a microbial fuel cell.</title>
        <authorList>
            <person name="Amano N."/>
            <person name="Yamamuro A."/>
            <person name="Miyahara M."/>
            <person name="Kouzuma A."/>
            <person name="Abe T."/>
            <person name="Watanabe K."/>
        </authorList>
    </citation>
    <scope>NUCLEOTIDE SEQUENCE [LARGE SCALE GENOMIC DNA]</scope>
    <source>
        <strain evidence="2 3">MMFC1</strain>
    </source>
</reference>
<feature type="domain" description="DUF6329" evidence="1">
    <location>
        <begin position="60"/>
        <end position="98"/>
    </location>
</feature>
<sequence>MLHLKAVFERKTNEFPVRDCVIENIVELPATEYARFRSNLIRDADFIAENKNRMYQDGNGIQHCLLVLGENSTEGVLVQSEGYDYARYASLLPGARDFVTARLNELADQLVREGTQNSRSGVWAVHFGELRDKYHVTLDPTGNITSMLLNVLEARREMAAVEPMEYGFDMVMFSAYCPNIQEGATEQGPDESGMTMEF</sequence>
<dbReference type="EMBL" id="AP018449">
    <property type="protein sequence ID" value="BBB92432.1"/>
    <property type="molecule type" value="Genomic_DNA"/>
</dbReference>
<dbReference type="AlphaFoldDB" id="A0A348AMY4"/>
<dbReference type="Pfam" id="PF19854">
    <property type="entry name" value="DUF6329"/>
    <property type="match status" value="1"/>
</dbReference>
<dbReference type="KEGG" id="mana:MAMMFC1_03125"/>
<gene>
    <name evidence="2" type="ORF">MAMMFC1_03125</name>
</gene>
<name>A0A348AMY4_9FIRM</name>
<keyword evidence="3" id="KW-1185">Reference proteome</keyword>
<evidence type="ECO:0000313" key="3">
    <source>
        <dbReference type="Proteomes" id="UP000276437"/>
    </source>
</evidence>
<evidence type="ECO:0000259" key="1">
    <source>
        <dbReference type="Pfam" id="PF19854"/>
    </source>
</evidence>
<dbReference type="Proteomes" id="UP000276437">
    <property type="component" value="Chromosome"/>
</dbReference>
<proteinExistence type="predicted"/>
<accession>A0A348AMY4</accession>